<dbReference type="Proteomes" id="UP001209878">
    <property type="component" value="Unassembled WGS sequence"/>
</dbReference>
<dbReference type="Pfam" id="PF00560">
    <property type="entry name" value="LRR_1"/>
    <property type="match status" value="2"/>
</dbReference>
<evidence type="ECO:0000313" key="1">
    <source>
        <dbReference type="EMBL" id="KAK2162002.1"/>
    </source>
</evidence>
<comment type="caution">
    <text evidence="1">The sequence shown here is derived from an EMBL/GenBank/DDBJ whole genome shotgun (WGS) entry which is preliminary data.</text>
</comment>
<dbReference type="SUPFAM" id="SSF52047">
    <property type="entry name" value="RNI-like"/>
    <property type="match status" value="1"/>
</dbReference>
<proteinExistence type="predicted"/>
<name>A0AAD9JZP0_RIDPI</name>
<keyword evidence="2" id="KW-1185">Reference proteome</keyword>
<dbReference type="AlphaFoldDB" id="A0AAD9JZP0"/>
<dbReference type="InterPro" id="IPR001611">
    <property type="entry name" value="Leu-rich_rpt"/>
</dbReference>
<dbReference type="InterPro" id="IPR032675">
    <property type="entry name" value="LRR_dom_sf"/>
</dbReference>
<protein>
    <submittedName>
        <fullName evidence="1">Uncharacterized protein</fullName>
    </submittedName>
</protein>
<dbReference type="Gene3D" id="3.80.10.10">
    <property type="entry name" value="Ribonuclease Inhibitor"/>
    <property type="match status" value="1"/>
</dbReference>
<sequence length="168" mass="18448">MKSVVEREHNHEANTTDKSAFHKAGTRLLLTMIYESRKPALWCQVSGYVLDRGTKLDLTGQHISPVEQHALEYVLPQTRLTSLNLSSCGLKSGKETTTLLAAIGDLARLTELSLTNNPGLLHGVSLSFFAKLTMLEELDLSNCGLDDSDVDELVVNVNVNSISRLEVL</sequence>
<accession>A0AAD9JZP0</accession>
<dbReference type="EMBL" id="JAODUO010001548">
    <property type="protein sequence ID" value="KAK2162002.1"/>
    <property type="molecule type" value="Genomic_DNA"/>
</dbReference>
<gene>
    <name evidence="1" type="ORF">NP493_1548g00047</name>
</gene>
<evidence type="ECO:0000313" key="2">
    <source>
        <dbReference type="Proteomes" id="UP001209878"/>
    </source>
</evidence>
<organism evidence="1 2">
    <name type="scientific">Ridgeia piscesae</name>
    <name type="common">Tubeworm</name>
    <dbReference type="NCBI Taxonomy" id="27915"/>
    <lineage>
        <taxon>Eukaryota</taxon>
        <taxon>Metazoa</taxon>
        <taxon>Spiralia</taxon>
        <taxon>Lophotrochozoa</taxon>
        <taxon>Annelida</taxon>
        <taxon>Polychaeta</taxon>
        <taxon>Sedentaria</taxon>
        <taxon>Canalipalpata</taxon>
        <taxon>Sabellida</taxon>
        <taxon>Siboglinidae</taxon>
        <taxon>Ridgeia</taxon>
    </lineage>
</organism>
<reference evidence="1" key="1">
    <citation type="journal article" date="2023" name="Mol. Biol. Evol.">
        <title>Third-Generation Sequencing Reveals the Adaptive Role of the Epigenome in Three Deep-Sea Polychaetes.</title>
        <authorList>
            <person name="Perez M."/>
            <person name="Aroh O."/>
            <person name="Sun Y."/>
            <person name="Lan Y."/>
            <person name="Juniper S.K."/>
            <person name="Young C.R."/>
            <person name="Angers B."/>
            <person name="Qian P.Y."/>
        </authorList>
    </citation>
    <scope>NUCLEOTIDE SEQUENCE</scope>
    <source>
        <strain evidence="1">R07B-5</strain>
    </source>
</reference>